<dbReference type="SMART" id="SM00212">
    <property type="entry name" value="UBCc"/>
    <property type="match status" value="1"/>
</dbReference>
<evidence type="ECO:0000259" key="2">
    <source>
        <dbReference type="PROSITE" id="PS50127"/>
    </source>
</evidence>
<accession>A0A9W8CSU6</accession>
<dbReference type="FunFam" id="3.10.110.10:FF:000109">
    <property type="entry name" value="Ubiquitin-conjugating enzyme E2 J2-like"/>
    <property type="match status" value="1"/>
</dbReference>
<dbReference type="EC" id="2.3.2.23" evidence="3"/>
<keyword evidence="4" id="KW-1185">Reference proteome</keyword>
<comment type="caution">
    <text evidence="3">The sequence shown here is derived from an EMBL/GenBank/DDBJ whole genome shotgun (WGS) entry which is preliminary data.</text>
</comment>
<reference evidence="3" key="1">
    <citation type="submission" date="2022-07" db="EMBL/GenBank/DDBJ databases">
        <title>Phylogenomic reconstructions and comparative analyses of Kickxellomycotina fungi.</title>
        <authorList>
            <person name="Reynolds N.K."/>
            <person name="Stajich J.E."/>
            <person name="Barry K."/>
            <person name="Grigoriev I.V."/>
            <person name="Crous P."/>
            <person name="Smith M.E."/>
        </authorList>
    </citation>
    <scope>NUCLEOTIDE SEQUENCE</scope>
    <source>
        <strain evidence="3">NBRC 32514</strain>
    </source>
</reference>
<dbReference type="PROSITE" id="PS50127">
    <property type="entry name" value="UBC_2"/>
    <property type="match status" value="1"/>
</dbReference>
<dbReference type="EMBL" id="JANBOJ010000086">
    <property type="protein sequence ID" value="KAJ1722996.1"/>
    <property type="molecule type" value="Genomic_DNA"/>
</dbReference>
<dbReference type="Pfam" id="PF00179">
    <property type="entry name" value="UQ_con"/>
    <property type="match status" value="1"/>
</dbReference>
<evidence type="ECO:0000313" key="3">
    <source>
        <dbReference type="EMBL" id="KAJ1722996.1"/>
    </source>
</evidence>
<dbReference type="GO" id="GO:0061631">
    <property type="term" value="F:ubiquitin conjugating enzyme activity"/>
    <property type="evidence" value="ECO:0007669"/>
    <property type="project" value="UniProtKB-EC"/>
</dbReference>
<evidence type="ECO:0000256" key="1">
    <source>
        <dbReference type="ARBA" id="ARBA00022786"/>
    </source>
</evidence>
<evidence type="ECO:0000313" key="4">
    <source>
        <dbReference type="Proteomes" id="UP001149813"/>
    </source>
</evidence>
<dbReference type="SUPFAM" id="SSF54495">
    <property type="entry name" value="UBC-like"/>
    <property type="match status" value="1"/>
</dbReference>
<feature type="domain" description="UBC core" evidence="2">
    <location>
        <begin position="5"/>
        <end position="156"/>
    </location>
</feature>
<dbReference type="OrthoDB" id="1158011at2759"/>
<name>A0A9W8CSU6_9FUNG</name>
<keyword evidence="3" id="KW-0808">Transferase</keyword>
<organism evidence="3 4">
    <name type="scientific">Coemansia erecta</name>
    <dbReference type="NCBI Taxonomy" id="147472"/>
    <lineage>
        <taxon>Eukaryota</taxon>
        <taxon>Fungi</taxon>
        <taxon>Fungi incertae sedis</taxon>
        <taxon>Zoopagomycota</taxon>
        <taxon>Kickxellomycotina</taxon>
        <taxon>Kickxellomycetes</taxon>
        <taxon>Kickxellales</taxon>
        <taxon>Kickxellaceae</taxon>
        <taxon>Coemansia</taxon>
    </lineage>
</organism>
<protein>
    <submittedName>
        <fullName evidence="3">Ubiquitin-conjugating enzyme E2 6</fullName>
        <ecNumber evidence="3">2.3.2.23</ecNumber>
    </submittedName>
</protein>
<sequence length="158" mass="17331">MASKTASKRLSKEHKLMEKSPPEFITAKPLERNILEWHYIITGPPDTPYAGGEYHGRLIFPKEYPFAPPAIQMITPSGRFQPSKDICTSMSNYHPNTWNPGWSVATIITGLLSMMTGDEVTTGGIQGVSDAEKIRLAAASRAYNRANPSFTGAFGNSI</sequence>
<dbReference type="PANTHER" id="PTHR24067">
    <property type="entry name" value="UBIQUITIN-CONJUGATING ENZYME E2"/>
    <property type="match status" value="1"/>
</dbReference>
<proteinExistence type="predicted"/>
<dbReference type="AlphaFoldDB" id="A0A9W8CSU6"/>
<keyword evidence="1" id="KW-0833">Ubl conjugation pathway</keyword>
<keyword evidence="3" id="KW-0012">Acyltransferase</keyword>
<dbReference type="CDD" id="cd23799">
    <property type="entry name" value="UBCc_UBE2J"/>
    <property type="match status" value="1"/>
</dbReference>
<dbReference type="InterPro" id="IPR000608">
    <property type="entry name" value="UBC"/>
</dbReference>
<dbReference type="Proteomes" id="UP001149813">
    <property type="component" value="Unassembled WGS sequence"/>
</dbReference>
<dbReference type="InterPro" id="IPR016135">
    <property type="entry name" value="UBQ-conjugating_enzyme/RWD"/>
</dbReference>
<dbReference type="InterPro" id="IPR050113">
    <property type="entry name" value="Ub_conjugating_enzyme"/>
</dbReference>
<gene>
    <name evidence="3" type="primary">UBC6_1</name>
    <name evidence="3" type="ORF">LPJ53_002662</name>
</gene>
<dbReference type="Gene3D" id="3.10.110.10">
    <property type="entry name" value="Ubiquitin Conjugating Enzyme"/>
    <property type="match status" value="1"/>
</dbReference>